<dbReference type="SUPFAM" id="SSF64356">
    <property type="entry name" value="SNARE-like"/>
    <property type="match status" value="1"/>
</dbReference>
<dbReference type="InterPro" id="IPR022775">
    <property type="entry name" value="AP_mu_sigma_su"/>
</dbReference>
<dbReference type="GO" id="GO:0006886">
    <property type="term" value="P:intracellular protein transport"/>
    <property type="evidence" value="ECO:0007669"/>
    <property type="project" value="TreeGrafter"/>
</dbReference>
<evidence type="ECO:0000313" key="14">
    <source>
        <dbReference type="EMBL" id="KAL0486657.1"/>
    </source>
</evidence>
<evidence type="ECO:0000256" key="3">
    <source>
        <dbReference type="ARBA" id="ARBA00011775"/>
    </source>
</evidence>
<comment type="similarity">
    <text evidence="2 12">Belongs to the adaptor complexes small subunit family.</text>
</comment>
<proteinExistence type="inferred from homology"/>
<dbReference type="Proteomes" id="UP001431209">
    <property type="component" value="Unassembled WGS sequence"/>
</dbReference>
<evidence type="ECO:0000256" key="7">
    <source>
        <dbReference type="ARBA" id="ARBA00022927"/>
    </source>
</evidence>
<keyword evidence="4 12" id="KW-0813">Transport</keyword>
<feature type="domain" description="AP complex mu/sigma subunit" evidence="13">
    <location>
        <begin position="7"/>
        <end position="147"/>
    </location>
</feature>
<evidence type="ECO:0000256" key="5">
    <source>
        <dbReference type="ARBA" id="ARBA00022490"/>
    </source>
</evidence>
<evidence type="ECO:0000256" key="9">
    <source>
        <dbReference type="ARBA" id="ARBA00023136"/>
    </source>
</evidence>
<dbReference type="InterPro" id="IPR011012">
    <property type="entry name" value="Longin-like_dom_sf"/>
</dbReference>
<comment type="subunit">
    <text evidence="3 12">Oligomeric complex that consists of at least the alpha, beta, beta', gamma, delta, epsilon and zeta subunits.</text>
</comment>
<dbReference type="Pfam" id="PF01217">
    <property type="entry name" value="Clat_adaptor_s"/>
    <property type="match status" value="1"/>
</dbReference>
<comment type="function">
    <text evidence="11">The coatomer is a cytosolic protein complex that binds to dilysine motifs and reversibly associates with Golgi non-clathrin-coated vesicles, which further mediate biosynthetic protein transport from the ER, via the Golgi up to the trans Golgi network. Coatomer complex is required for budding from Golgi membranes, and is essential for the retrograde Golgi-to-ER transport of dilysine-tagged proteins. The zeta subunit may be involved in regulating the coat assembly and, hence, the rate of biosynthetic protein transport due to its association-dissociation properties with the coatomer complex.</text>
</comment>
<accession>A0AAW2ZBK1</accession>
<keyword evidence="5 12" id="KW-0963">Cytoplasm</keyword>
<keyword evidence="6 12" id="KW-0931">ER-Golgi transport</keyword>
<comment type="caution">
    <text evidence="14">The sequence shown here is derived from an EMBL/GenBank/DDBJ whole genome shotgun (WGS) entry which is preliminary data.</text>
</comment>
<keyword evidence="10 12" id="KW-0968">Cytoplasmic vesicle</keyword>
<reference evidence="14 15" key="1">
    <citation type="submission" date="2024-03" db="EMBL/GenBank/DDBJ databases">
        <title>The Acrasis kona genome and developmental transcriptomes reveal deep origins of eukaryotic multicellular pathways.</title>
        <authorList>
            <person name="Sheikh S."/>
            <person name="Fu C.-J."/>
            <person name="Brown M.W."/>
            <person name="Baldauf S.L."/>
        </authorList>
    </citation>
    <scope>NUCLEOTIDE SEQUENCE [LARGE SCALE GENOMIC DNA]</scope>
    <source>
        <strain evidence="14 15">ATCC MYA-3509</strain>
    </source>
</reference>
<evidence type="ECO:0000256" key="2">
    <source>
        <dbReference type="ARBA" id="ARBA00006972"/>
    </source>
</evidence>
<keyword evidence="9 12" id="KW-0472">Membrane</keyword>
<evidence type="ECO:0000256" key="6">
    <source>
        <dbReference type="ARBA" id="ARBA00022892"/>
    </source>
</evidence>
<evidence type="ECO:0000256" key="10">
    <source>
        <dbReference type="ARBA" id="ARBA00023329"/>
    </source>
</evidence>
<evidence type="ECO:0000256" key="12">
    <source>
        <dbReference type="RuleBase" id="RU366053"/>
    </source>
</evidence>
<evidence type="ECO:0000256" key="4">
    <source>
        <dbReference type="ARBA" id="ARBA00022448"/>
    </source>
</evidence>
<evidence type="ECO:0000256" key="11">
    <source>
        <dbReference type="ARBA" id="ARBA00045555"/>
    </source>
</evidence>
<dbReference type="PANTHER" id="PTHR11043">
    <property type="entry name" value="ZETA-COAT PROTEIN"/>
    <property type="match status" value="1"/>
</dbReference>
<name>A0AAW2ZBK1_9EUKA</name>
<sequence>MDQYIHQIKAIIVLDNEGSKMYSKYYTQELKGQQAKQQQLEKSLFQKTQKTPATTDPDIIQADKYTVVYCTESDLWFYVVGASDENELILNEVITSLTDALQLIFKSQLQKRTFLENFDLIVLAFNEVVDDGIIMEVDANTIADRVIAIEGGTGGSKGGSDDPLTQAVEGAKNQFTELANSLFSF</sequence>
<dbReference type="InterPro" id="IPR039652">
    <property type="entry name" value="Coatomer_zeta"/>
</dbReference>
<dbReference type="GO" id="GO:0006891">
    <property type="term" value="P:intra-Golgi vesicle-mediated transport"/>
    <property type="evidence" value="ECO:0007669"/>
    <property type="project" value="TreeGrafter"/>
</dbReference>
<dbReference type="PANTHER" id="PTHR11043:SF0">
    <property type="entry name" value="COATOMER SUBUNIT ZETA"/>
    <property type="match status" value="1"/>
</dbReference>
<comment type="subcellular location">
    <subcellularLocation>
        <location evidence="12">Cytoplasm</location>
    </subcellularLocation>
    <subcellularLocation>
        <location evidence="1 12">Golgi apparatus membrane</location>
        <topology evidence="1 12">Peripheral membrane protein</topology>
        <orientation evidence="1 12">Cytoplasmic side</orientation>
    </subcellularLocation>
    <subcellularLocation>
        <location evidence="12">Cytoplasmic vesicle</location>
        <location evidence="12">COPI-coated vesicle membrane</location>
        <topology evidence="12">Peripheral membrane protein</topology>
        <orientation evidence="12">Cytoplasmic side</orientation>
    </subcellularLocation>
</comment>
<dbReference type="GO" id="GO:0000139">
    <property type="term" value="C:Golgi membrane"/>
    <property type="evidence" value="ECO:0007669"/>
    <property type="project" value="UniProtKB-SubCell"/>
</dbReference>
<evidence type="ECO:0000256" key="1">
    <source>
        <dbReference type="ARBA" id="ARBA00004255"/>
    </source>
</evidence>
<keyword evidence="8 12" id="KW-0333">Golgi apparatus</keyword>
<dbReference type="GO" id="GO:0030126">
    <property type="term" value="C:COPI vesicle coat"/>
    <property type="evidence" value="ECO:0007669"/>
    <property type="project" value="UniProtKB-UniRule"/>
</dbReference>
<keyword evidence="7 12" id="KW-0653">Protein transport</keyword>
<evidence type="ECO:0000256" key="8">
    <source>
        <dbReference type="ARBA" id="ARBA00023034"/>
    </source>
</evidence>
<dbReference type="AlphaFoldDB" id="A0AAW2ZBK1"/>
<dbReference type="Gene3D" id="3.30.450.60">
    <property type="match status" value="1"/>
</dbReference>
<keyword evidence="15" id="KW-1185">Reference proteome</keyword>
<evidence type="ECO:0000313" key="15">
    <source>
        <dbReference type="Proteomes" id="UP001431209"/>
    </source>
</evidence>
<organism evidence="14 15">
    <name type="scientific">Acrasis kona</name>
    <dbReference type="NCBI Taxonomy" id="1008807"/>
    <lineage>
        <taxon>Eukaryota</taxon>
        <taxon>Discoba</taxon>
        <taxon>Heterolobosea</taxon>
        <taxon>Tetramitia</taxon>
        <taxon>Eutetramitia</taxon>
        <taxon>Acrasidae</taxon>
        <taxon>Acrasis</taxon>
    </lineage>
</organism>
<protein>
    <recommendedName>
        <fullName evidence="12">Coatomer subunit zeta</fullName>
    </recommendedName>
</protein>
<gene>
    <name evidence="14" type="ORF">AKO1_012070</name>
</gene>
<dbReference type="EMBL" id="JAOPGA020001253">
    <property type="protein sequence ID" value="KAL0486657.1"/>
    <property type="molecule type" value="Genomic_DNA"/>
</dbReference>
<dbReference type="GO" id="GO:0006890">
    <property type="term" value="P:retrograde vesicle-mediated transport, Golgi to endoplasmic reticulum"/>
    <property type="evidence" value="ECO:0007669"/>
    <property type="project" value="UniProtKB-UniRule"/>
</dbReference>
<evidence type="ECO:0000259" key="13">
    <source>
        <dbReference type="Pfam" id="PF01217"/>
    </source>
</evidence>
<dbReference type="FunFam" id="3.30.450.60:FF:000013">
    <property type="entry name" value="Coatomer subunit zeta"/>
    <property type="match status" value="1"/>
</dbReference>